<sequence>MKPVVDILNRCVHLYDGETWVRTIYESEDPLLYITLTNLVWNLYA</sequence>
<dbReference type="EMBL" id="HG818824">
    <property type="protein sequence ID" value="CDM21595.1"/>
    <property type="molecule type" value="Genomic_DNA"/>
</dbReference>
<name>W6PPK2_9CAUD</name>
<dbReference type="KEGG" id="vg:18499546"/>
<dbReference type="RefSeq" id="YP_009004166.1">
    <property type="nucleotide sequence ID" value="NC_023548.1"/>
</dbReference>
<evidence type="ECO:0000313" key="1">
    <source>
        <dbReference type="EMBL" id="CDM21595.1"/>
    </source>
</evidence>
<gene>
    <name evidence="1" type="primary">1.05</name>
</gene>
<dbReference type="GeneID" id="18499546"/>
<dbReference type="Proteomes" id="UP000019157">
    <property type="component" value="Segment"/>
</dbReference>
<protein>
    <submittedName>
        <fullName evidence="1">Hypothetical phage protein</fullName>
    </submittedName>
</protein>
<keyword evidence="2" id="KW-1185">Reference proteome</keyword>
<reference evidence="1 2" key="1">
    <citation type="journal article" date="2014" name="Genome Announc.">
        <title>Complete Genome Sequences of Two Citrobacter rodentium Bacteriophages, CR8 and CR44b.</title>
        <authorList>
            <person name="Toribio A.L."/>
            <person name="Pickard D."/>
            <person name="Cerdeno-Tarraga A.M."/>
            <person name="Petty N.K."/>
            <person name="Thomson N."/>
            <person name="Salmond G."/>
            <person name="Dougan G."/>
        </authorList>
    </citation>
    <scope>NUCLEOTIDE SEQUENCE [LARGE SCALE GENOMIC DNA]</scope>
</reference>
<accession>W6PPK2</accession>
<evidence type="ECO:0000313" key="2">
    <source>
        <dbReference type="Proteomes" id="UP000019157"/>
    </source>
</evidence>
<organism evidence="1 2">
    <name type="scientific">Citrobacter phage CR8</name>
    <dbReference type="NCBI Taxonomy" id="1455076"/>
    <lineage>
        <taxon>Viruses</taxon>
        <taxon>Duplodnaviria</taxon>
        <taxon>Heunggongvirae</taxon>
        <taxon>Uroviricota</taxon>
        <taxon>Caudoviricetes</taxon>
        <taxon>Autographivirales</taxon>
        <taxon>Autotranscriptaviridae</taxon>
        <taxon>Studiervirinae</taxon>
        <taxon>Caroctavirus</taxon>
        <taxon>Caroctavirus CR8</taxon>
    </lineage>
</organism>
<proteinExistence type="predicted"/>